<dbReference type="Proteomes" id="UP000018958">
    <property type="component" value="Unassembled WGS sequence"/>
</dbReference>
<dbReference type="SMART" id="SM01126">
    <property type="entry name" value="DDE_Tnp_IS1595"/>
    <property type="match status" value="1"/>
</dbReference>
<dbReference type="AlphaFoldDB" id="W2WDG6"/>
<dbReference type="PANTHER" id="PTHR47163:SF2">
    <property type="entry name" value="SI:DKEY-17M8.2"/>
    <property type="match status" value="1"/>
</dbReference>
<evidence type="ECO:0000313" key="3">
    <source>
        <dbReference type="Proteomes" id="UP000018958"/>
    </source>
</evidence>
<protein>
    <recommendedName>
        <fullName evidence="1">ISXO2-like transposase domain-containing protein</fullName>
    </recommendedName>
</protein>
<organism evidence="2 3">
    <name type="scientific">Phytophthora nicotianae CJ01A1</name>
    <dbReference type="NCBI Taxonomy" id="1317063"/>
    <lineage>
        <taxon>Eukaryota</taxon>
        <taxon>Sar</taxon>
        <taxon>Stramenopiles</taxon>
        <taxon>Oomycota</taxon>
        <taxon>Peronosporomycetes</taxon>
        <taxon>Peronosporales</taxon>
        <taxon>Peronosporaceae</taxon>
        <taxon>Phytophthora</taxon>
    </lineage>
</organism>
<proteinExistence type="predicted"/>
<gene>
    <name evidence="2" type="ORF">F441_16184</name>
</gene>
<comment type="caution">
    <text evidence="2">The sequence shown here is derived from an EMBL/GenBank/DDBJ whole genome shotgun (WGS) entry which is preliminary data.</text>
</comment>
<dbReference type="EMBL" id="ANIX01003259">
    <property type="protein sequence ID" value="ETP07664.1"/>
    <property type="molecule type" value="Genomic_DNA"/>
</dbReference>
<dbReference type="InterPro" id="IPR053164">
    <property type="entry name" value="IS1016-like_transposase"/>
</dbReference>
<dbReference type="Pfam" id="PF12762">
    <property type="entry name" value="DDE_Tnp_IS1595"/>
    <property type="match status" value="1"/>
</dbReference>
<evidence type="ECO:0000313" key="2">
    <source>
        <dbReference type="EMBL" id="ETP07664.1"/>
    </source>
</evidence>
<sequence>MAAVQSPSPYQYHLSDKTLFAVTKVMEMTCDEETCARWCMEVELIDKIKLCPQCNGPMKPSLKRLRWRCYRRTNHKEGKEVTRSMLSSSFFSEAKVGLHRAVRLLLAWCMQLPHDQAGKLADVCARTVHTWYAFCRSTCSKELLKAEFKIGGDGHIVEIDETSLAKKRKYNRGKHYQEFWLFGGVERVTGRWFGRVVYDKRTKDTLLPIIKQFIKPRIKIMSDMFATYVSECGNKLHTLETNRMLLNMEYTHSWVNHSLNFVDPITGTHTNTIEGLWETRIKRHIKSMRGMTKKRLDEYLDEYMWRSWFFPPKLMCGQAFQDLHDWVPDHTDLKQSLGLLKGINGYAVSIIALTGLFTCRQQMDLHSEAATIREAMTFSLFLSRRLDPGHHGVQPGERGD</sequence>
<feature type="domain" description="ISXO2-like transposase" evidence="1">
    <location>
        <begin position="149"/>
        <end position="308"/>
    </location>
</feature>
<accession>W2WDG6</accession>
<name>W2WDG6_PHYNI</name>
<reference evidence="2 3" key="1">
    <citation type="submission" date="2013-11" db="EMBL/GenBank/DDBJ databases">
        <title>The Genome Sequence of Phytophthora parasitica CJ01A1.</title>
        <authorList>
            <consortium name="The Broad Institute Genomics Platform"/>
            <person name="Russ C."/>
            <person name="Tyler B."/>
            <person name="Panabieres F."/>
            <person name="Shan W."/>
            <person name="Tripathy S."/>
            <person name="Grunwald N."/>
            <person name="Machado M."/>
            <person name="Johnson C.S."/>
            <person name="Walker B."/>
            <person name="Young S.K."/>
            <person name="Zeng Q."/>
            <person name="Gargeya S."/>
            <person name="Fitzgerald M."/>
            <person name="Haas B."/>
            <person name="Abouelleil A."/>
            <person name="Allen A.W."/>
            <person name="Alvarado L."/>
            <person name="Arachchi H.M."/>
            <person name="Berlin A.M."/>
            <person name="Chapman S.B."/>
            <person name="Gainer-Dewar J."/>
            <person name="Goldberg J."/>
            <person name="Griggs A."/>
            <person name="Gujja S."/>
            <person name="Hansen M."/>
            <person name="Howarth C."/>
            <person name="Imamovic A."/>
            <person name="Ireland A."/>
            <person name="Larimer J."/>
            <person name="McCowan C."/>
            <person name="Murphy C."/>
            <person name="Pearson M."/>
            <person name="Poon T.W."/>
            <person name="Priest M."/>
            <person name="Roberts A."/>
            <person name="Saif S."/>
            <person name="Shea T."/>
            <person name="Sisk P."/>
            <person name="Sykes S."/>
            <person name="Wortman J."/>
            <person name="Nusbaum C."/>
            <person name="Birren B."/>
        </authorList>
    </citation>
    <scope>NUCLEOTIDE SEQUENCE [LARGE SCALE GENOMIC DNA]</scope>
    <source>
        <strain evidence="2 3">CJ01A1</strain>
    </source>
</reference>
<evidence type="ECO:0000259" key="1">
    <source>
        <dbReference type="SMART" id="SM01126"/>
    </source>
</evidence>
<dbReference type="PANTHER" id="PTHR47163">
    <property type="entry name" value="DDE_TNP_IS1595 DOMAIN-CONTAINING PROTEIN"/>
    <property type="match status" value="1"/>
</dbReference>
<dbReference type="OrthoDB" id="108710at2759"/>
<dbReference type="InterPro" id="IPR024445">
    <property type="entry name" value="Tnp_ISXO2-like"/>
</dbReference>